<proteinExistence type="predicted"/>
<keyword evidence="2" id="KW-1185">Reference proteome</keyword>
<comment type="caution">
    <text evidence="1">The sequence shown here is derived from an EMBL/GenBank/DDBJ whole genome shotgun (WGS) entry which is preliminary data.</text>
</comment>
<evidence type="ECO:0000313" key="2">
    <source>
        <dbReference type="Proteomes" id="UP001162992"/>
    </source>
</evidence>
<gene>
    <name evidence="1" type="ORF">O6H91_14G034500</name>
</gene>
<dbReference type="Proteomes" id="UP001162992">
    <property type="component" value="Chromosome 14"/>
</dbReference>
<dbReference type="EMBL" id="CM055105">
    <property type="protein sequence ID" value="KAJ7531162.1"/>
    <property type="molecule type" value="Genomic_DNA"/>
</dbReference>
<reference evidence="2" key="1">
    <citation type="journal article" date="2024" name="Proc. Natl. Acad. Sci. U.S.A.">
        <title>Extraordinary preservation of gene collinearity over three hundred million years revealed in homosporous lycophytes.</title>
        <authorList>
            <person name="Li C."/>
            <person name="Wickell D."/>
            <person name="Kuo L.Y."/>
            <person name="Chen X."/>
            <person name="Nie B."/>
            <person name="Liao X."/>
            <person name="Peng D."/>
            <person name="Ji J."/>
            <person name="Jenkins J."/>
            <person name="Williams M."/>
            <person name="Shu S."/>
            <person name="Plott C."/>
            <person name="Barry K."/>
            <person name="Rajasekar S."/>
            <person name="Grimwood J."/>
            <person name="Han X."/>
            <person name="Sun S."/>
            <person name="Hou Z."/>
            <person name="He W."/>
            <person name="Dai G."/>
            <person name="Sun C."/>
            <person name="Schmutz J."/>
            <person name="Leebens-Mack J.H."/>
            <person name="Li F.W."/>
            <person name="Wang L."/>
        </authorList>
    </citation>
    <scope>NUCLEOTIDE SEQUENCE [LARGE SCALE GENOMIC DNA]</scope>
    <source>
        <strain evidence="2">cv. PW_Plant_1</strain>
    </source>
</reference>
<name>A0ACC2BN07_DIPCM</name>
<evidence type="ECO:0000313" key="1">
    <source>
        <dbReference type="EMBL" id="KAJ7531162.1"/>
    </source>
</evidence>
<sequence length="613" mass="69887">MVFMSRWRRLKALEEEKKKIQKRSGAAEEFVTGRQENLKLCLSVLTLIMISAVVVIGTSQTLKVALFPLKSRTGLQPTRNRPLHVSKEGTAEHSWYETQFQKIPVIKDVVIMPEEILLLVAVPVGSSFASKEGLTCIFGARSSTKVIGIEYKLRRAAVRCEVPQEGLDELYRGVALDQVNGAESVLVEMSNLPNKFMTWNRLVFEILLTPADVVLFAKGVAKKQGQNLTTKDLRCMFDDLVETHVITAAQEVFRCQHPPSSMRQQLIGKKVTLKVNGTTLPSVAYYEFDAVSVDKELEGEDSNIDLRRSQMPEKKHLLCACTMIFNGAKFLKEWIVYHTHLGVERFFLYDNNSEDKLKDAVQMLSSYNVTRHPWPWVKTQEAGFSYCAQKAQQQCTWMMFTDVDEFLFPQSWISPLSHDLRTTTKDVGAAATKLPILTTLISDTVREQTSSRNKSLRRKVGQISFNCVDFGPSGLKEHPKEGVMQGYTCRVVKKQRHKSIVYLQAISKSLLNVVHHFSLQSSYRTILLPAEKAVINHYKYQAWEEFKAKFRRRVSAFVSDWKESKNLLSKDRTPGLGSQDIKPPNWEHMFCEVNDTALRDYARDTFGPVISWQ</sequence>
<protein>
    <submittedName>
        <fullName evidence="1">Uncharacterized protein</fullName>
    </submittedName>
</protein>
<organism evidence="1 2">
    <name type="scientific">Diphasiastrum complanatum</name>
    <name type="common">Issler's clubmoss</name>
    <name type="synonym">Lycopodium complanatum</name>
    <dbReference type="NCBI Taxonomy" id="34168"/>
    <lineage>
        <taxon>Eukaryota</taxon>
        <taxon>Viridiplantae</taxon>
        <taxon>Streptophyta</taxon>
        <taxon>Embryophyta</taxon>
        <taxon>Tracheophyta</taxon>
        <taxon>Lycopodiopsida</taxon>
        <taxon>Lycopodiales</taxon>
        <taxon>Lycopodiaceae</taxon>
        <taxon>Lycopodioideae</taxon>
        <taxon>Diphasiastrum</taxon>
    </lineage>
</organism>
<accession>A0ACC2BN07</accession>